<gene>
    <name evidence="2" type="ORF">C7400_116123</name>
    <name evidence="3" type="ORF">SAMN05216550_119126</name>
</gene>
<dbReference type="InterPro" id="IPR015943">
    <property type="entry name" value="WD40/YVTN_repeat-like_dom_sf"/>
</dbReference>
<dbReference type="SUPFAM" id="SSF63829">
    <property type="entry name" value="Calcium-dependent phosphotriesterase"/>
    <property type="match status" value="1"/>
</dbReference>
<proteinExistence type="predicted"/>
<keyword evidence="5" id="KW-1185">Reference proteome</keyword>
<name>A0A1A5XFG2_9BURK</name>
<evidence type="ECO:0000313" key="4">
    <source>
        <dbReference type="Proteomes" id="UP000183529"/>
    </source>
</evidence>
<comment type="caution">
    <text evidence="3">The sequence shown here is derived from an EMBL/GenBank/DDBJ whole genome shotgun (WGS) entry which is preliminary data.</text>
</comment>
<dbReference type="EMBL" id="FNZM01000019">
    <property type="protein sequence ID" value="SEK10905.1"/>
    <property type="molecule type" value="Genomic_DNA"/>
</dbReference>
<dbReference type="EMBL" id="QJJV01000016">
    <property type="protein sequence ID" value="PXX12775.1"/>
    <property type="molecule type" value="Genomic_DNA"/>
</dbReference>
<protein>
    <submittedName>
        <fullName evidence="3">Uncharacterized protein</fullName>
    </submittedName>
</protein>
<dbReference type="OrthoDB" id="110418at2"/>
<reference evidence="3 4" key="1">
    <citation type="submission" date="2016-10" db="EMBL/GenBank/DDBJ databases">
        <authorList>
            <person name="Varghese N."/>
            <person name="Submissions S."/>
        </authorList>
    </citation>
    <scope>NUCLEOTIDE SEQUENCE [LARGE SCALE GENOMIC DNA]</scope>
    <source>
        <strain evidence="3 4">LMG 22274</strain>
    </source>
</reference>
<feature type="chain" id="PRO_5015053638" evidence="1">
    <location>
        <begin position="36"/>
        <end position="388"/>
    </location>
</feature>
<accession>A0A1A5XFG2</accession>
<evidence type="ECO:0000313" key="5">
    <source>
        <dbReference type="Proteomes" id="UP000247515"/>
    </source>
</evidence>
<dbReference type="Proteomes" id="UP000183529">
    <property type="component" value="Unassembled WGS sequence"/>
</dbReference>
<feature type="signal peptide" evidence="1">
    <location>
        <begin position="1"/>
        <end position="35"/>
    </location>
</feature>
<dbReference type="RefSeq" id="WP_065059434.1">
    <property type="nucleotide sequence ID" value="NZ_CADFGN010000017.1"/>
</dbReference>
<keyword evidence="1" id="KW-0732">Signal</keyword>
<dbReference type="Gene3D" id="2.130.10.10">
    <property type="entry name" value="YVTN repeat-like/Quinoprotein amine dehydrogenase"/>
    <property type="match status" value="1"/>
</dbReference>
<sequence length="388" mass="40460">MNHATRKLLLCSAHATRAALALAATALLGAPLVHAGEPGMLEIVKHQTTLINTVPDNGDQNPYAIFVAPVSAGTVKQGDVLIDNFNNASNMQGTGSTIVDYHPDTKQMTLFATIPRDLKECPGGVGLSTAMTMLKSGWVIVGSTPSNDGTTNTKGAGCLIVLDSNGKIAKAISSPNINDPWGNMAVIDNGDRATLFVSNAGFGVGGTDLGPDGEPPVFKQATVLRMELDIPNGQPPTVKSETVIASGFGARADRGVFLVGPTGLALSADNKLLYVSDAIGNRINVIEDPTTRDTSAGVGRQLTADGLLHRPLAMITTPQGHLLVTNALNGQVVEIDPVAAKQLYARWIDTDKAQTPPGNGDLFGIAMTPAGDGFYYVEDDVNTLVLAK</sequence>
<dbReference type="Proteomes" id="UP000247515">
    <property type="component" value="Unassembled WGS sequence"/>
</dbReference>
<evidence type="ECO:0000256" key="1">
    <source>
        <dbReference type="SAM" id="SignalP"/>
    </source>
</evidence>
<dbReference type="GeneID" id="61304613"/>
<organism evidence="3 4">
    <name type="scientific">Paraburkholderia tropica</name>
    <dbReference type="NCBI Taxonomy" id="92647"/>
    <lineage>
        <taxon>Bacteria</taxon>
        <taxon>Pseudomonadati</taxon>
        <taxon>Pseudomonadota</taxon>
        <taxon>Betaproteobacteria</taxon>
        <taxon>Burkholderiales</taxon>
        <taxon>Burkholderiaceae</taxon>
        <taxon>Paraburkholderia</taxon>
    </lineage>
</organism>
<dbReference type="AlphaFoldDB" id="A0A1A5XFG2"/>
<reference evidence="2 5" key="2">
    <citation type="submission" date="2018-05" db="EMBL/GenBank/DDBJ databases">
        <title>Genomic Encyclopedia of Type Strains, Phase IV (KMG-V): Genome sequencing to study the core and pangenomes of soil and plant-associated prokaryotes.</title>
        <authorList>
            <person name="Whitman W."/>
        </authorList>
    </citation>
    <scope>NUCLEOTIDE SEQUENCE [LARGE SCALE GENOMIC DNA]</scope>
    <source>
        <strain evidence="2 5">SIr-6563</strain>
    </source>
</reference>
<evidence type="ECO:0000313" key="3">
    <source>
        <dbReference type="EMBL" id="SEK10905.1"/>
    </source>
</evidence>
<evidence type="ECO:0000313" key="2">
    <source>
        <dbReference type="EMBL" id="PXX12775.1"/>
    </source>
</evidence>